<dbReference type="InterPro" id="IPR036388">
    <property type="entry name" value="WH-like_DNA-bd_sf"/>
</dbReference>
<keyword evidence="3" id="KW-0804">Transcription</keyword>
<dbReference type="Pfam" id="PF00196">
    <property type="entry name" value="GerE"/>
    <property type="match status" value="1"/>
</dbReference>
<dbReference type="Pfam" id="PF00072">
    <property type="entry name" value="Response_reg"/>
    <property type="match status" value="1"/>
</dbReference>
<sequence length="252" mass="27661">MNNAPTVFIVDDDPAILKALERLLRAEGYETRDFQSAEEFLAGHDPSIPGCIVLDMIMPNVSGLALQQALRASGCDRFIVFMTGLSDIAASVRAMKDGAVDFLSKPFSDNMFLAAVRDAIAKDCIAREIFAERKSIRDRIAMLTPREYEVLQHIISGQLNKQIAADLGTVEKTIKVHRARVMEKMQVASLAELVCVTMRIGLPHSGTRTHHAGIDTTDSAMASVKFDSGIPGTYPSLARRFGDRMHLRGDAK</sequence>
<dbReference type="Gene3D" id="3.40.50.2300">
    <property type="match status" value="1"/>
</dbReference>
<dbReference type="PRINTS" id="PR00038">
    <property type="entry name" value="HTHLUXR"/>
</dbReference>
<dbReference type="PROSITE" id="PS50043">
    <property type="entry name" value="HTH_LUXR_2"/>
    <property type="match status" value="1"/>
</dbReference>
<gene>
    <name evidence="7" type="ORF">D3870_08660</name>
</gene>
<dbReference type="CDD" id="cd06170">
    <property type="entry name" value="LuxR_C_like"/>
    <property type="match status" value="1"/>
</dbReference>
<dbReference type="PANTHER" id="PTHR44688">
    <property type="entry name" value="DNA-BINDING TRANSCRIPTIONAL ACTIVATOR DEVR_DOSR"/>
    <property type="match status" value="1"/>
</dbReference>
<evidence type="ECO:0000256" key="1">
    <source>
        <dbReference type="ARBA" id="ARBA00023015"/>
    </source>
</evidence>
<dbReference type="Gene3D" id="1.10.10.10">
    <property type="entry name" value="Winged helix-like DNA-binding domain superfamily/Winged helix DNA-binding domain"/>
    <property type="match status" value="1"/>
</dbReference>
<dbReference type="GO" id="GO:0000160">
    <property type="term" value="P:phosphorelay signal transduction system"/>
    <property type="evidence" value="ECO:0007669"/>
    <property type="project" value="InterPro"/>
</dbReference>
<dbReference type="SMART" id="SM00421">
    <property type="entry name" value="HTH_LUXR"/>
    <property type="match status" value="1"/>
</dbReference>
<dbReference type="EMBL" id="QYUN01000002">
    <property type="protein sequence ID" value="RJG06070.1"/>
    <property type="molecule type" value="Genomic_DNA"/>
</dbReference>
<feature type="domain" description="HTH luxR-type" evidence="5">
    <location>
        <begin position="136"/>
        <end position="201"/>
    </location>
</feature>
<comment type="caution">
    <text evidence="7">The sequence shown here is derived from an EMBL/GenBank/DDBJ whole genome shotgun (WGS) entry which is preliminary data.</text>
</comment>
<accession>A0A418X0Q1</accession>
<dbReference type="AlphaFoldDB" id="A0A418X0Q1"/>
<reference evidence="7 8" key="1">
    <citation type="submission" date="2018-09" db="EMBL/GenBank/DDBJ databases">
        <authorList>
            <person name="Zhu H."/>
        </authorList>
    </citation>
    <scope>NUCLEOTIDE SEQUENCE [LARGE SCALE GENOMIC DNA]</scope>
    <source>
        <strain evidence="7 8">K2R10-39</strain>
    </source>
</reference>
<evidence type="ECO:0000256" key="4">
    <source>
        <dbReference type="PROSITE-ProRule" id="PRU00169"/>
    </source>
</evidence>
<dbReference type="InterPro" id="IPR016032">
    <property type="entry name" value="Sig_transdc_resp-reg_C-effctor"/>
</dbReference>
<keyword evidence="1" id="KW-0805">Transcription regulation</keyword>
<protein>
    <submittedName>
        <fullName evidence="7">DNA-binding response regulator</fullName>
    </submittedName>
</protein>
<dbReference type="SUPFAM" id="SSF52172">
    <property type="entry name" value="CheY-like"/>
    <property type="match status" value="1"/>
</dbReference>
<dbReference type="GO" id="GO:0006355">
    <property type="term" value="P:regulation of DNA-templated transcription"/>
    <property type="evidence" value="ECO:0007669"/>
    <property type="project" value="InterPro"/>
</dbReference>
<keyword evidence="2 7" id="KW-0238">DNA-binding</keyword>
<dbReference type="Proteomes" id="UP000285190">
    <property type="component" value="Unassembled WGS sequence"/>
</dbReference>
<keyword evidence="8" id="KW-1185">Reference proteome</keyword>
<evidence type="ECO:0000313" key="7">
    <source>
        <dbReference type="EMBL" id="RJG06070.1"/>
    </source>
</evidence>
<proteinExistence type="predicted"/>
<name>A0A418X0Q1_9BURK</name>
<dbReference type="GO" id="GO:0003677">
    <property type="term" value="F:DNA binding"/>
    <property type="evidence" value="ECO:0007669"/>
    <property type="project" value="UniProtKB-KW"/>
</dbReference>
<dbReference type="InterPro" id="IPR001789">
    <property type="entry name" value="Sig_transdc_resp-reg_receiver"/>
</dbReference>
<evidence type="ECO:0000259" key="6">
    <source>
        <dbReference type="PROSITE" id="PS50110"/>
    </source>
</evidence>
<dbReference type="SUPFAM" id="SSF46894">
    <property type="entry name" value="C-terminal effector domain of the bipartite response regulators"/>
    <property type="match status" value="1"/>
</dbReference>
<dbReference type="PANTHER" id="PTHR44688:SF16">
    <property type="entry name" value="DNA-BINDING TRANSCRIPTIONAL ACTIVATOR DEVR_DOSR"/>
    <property type="match status" value="1"/>
</dbReference>
<dbReference type="InterPro" id="IPR011006">
    <property type="entry name" value="CheY-like_superfamily"/>
</dbReference>
<evidence type="ECO:0000313" key="8">
    <source>
        <dbReference type="Proteomes" id="UP000285190"/>
    </source>
</evidence>
<dbReference type="InterPro" id="IPR000792">
    <property type="entry name" value="Tscrpt_reg_LuxR_C"/>
</dbReference>
<feature type="domain" description="Response regulatory" evidence="6">
    <location>
        <begin position="6"/>
        <end position="120"/>
    </location>
</feature>
<evidence type="ECO:0000256" key="3">
    <source>
        <dbReference type="ARBA" id="ARBA00023163"/>
    </source>
</evidence>
<dbReference type="PROSITE" id="PS50110">
    <property type="entry name" value="RESPONSE_REGULATORY"/>
    <property type="match status" value="1"/>
</dbReference>
<evidence type="ECO:0000256" key="2">
    <source>
        <dbReference type="ARBA" id="ARBA00023125"/>
    </source>
</evidence>
<feature type="modified residue" description="4-aspartylphosphate" evidence="4">
    <location>
        <position position="55"/>
    </location>
</feature>
<evidence type="ECO:0000259" key="5">
    <source>
        <dbReference type="PROSITE" id="PS50043"/>
    </source>
</evidence>
<dbReference type="SMART" id="SM00448">
    <property type="entry name" value="REC"/>
    <property type="match status" value="1"/>
</dbReference>
<organism evidence="7 8">
    <name type="scientific">Noviherbaspirillum cavernae</name>
    <dbReference type="NCBI Taxonomy" id="2320862"/>
    <lineage>
        <taxon>Bacteria</taxon>
        <taxon>Pseudomonadati</taxon>
        <taxon>Pseudomonadota</taxon>
        <taxon>Betaproteobacteria</taxon>
        <taxon>Burkholderiales</taxon>
        <taxon>Oxalobacteraceae</taxon>
        <taxon>Noviherbaspirillum</taxon>
    </lineage>
</organism>
<dbReference type="OrthoDB" id="9802186at2"/>
<dbReference type="RefSeq" id="WP_119738315.1">
    <property type="nucleotide sequence ID" value="NZ_QYUN01000002.1"/>
</dbReference>
<keyword evidence="4" id="KW-0597">Phosphoprotein</keyword>